<comment type="pathway">
    <text evidence="1">Carbohydrate acid metabolism.</text>
</comment>
<evidence type="ECO:0000256" key="2">
    <source>
        <dbReference type="ARBA" id="ARBA00006906"/>
    </source>
</evidence>
<reference evidence="7" key="1">
    <citation type="submission" date="2016-10" db="EMBL/GenBank/DDBJ databases">
        <authorList>
            <person name="Varghese N."/>
            <person name="Submissions S."/>
        </authorList>
    </citation>
    <scope>NUCLEOTIDE SEQUENCE [LARGE SCALE GENOMIC DNA]</scope>
    <source>
        <strain evidence="7">CGMCC 1.10218</strain>
    </source>
</reference>
<comment type="subunit">
    <text evidence="3">Homotrimer.</text>
</comment>
<sequence length="218" mass="22830">MCWWSTVAGSPAEFVGLLRQARVVGVLRAGSAETAYQAAQAAVKGGLKMIEFTFTTPQVTQVIERFRNEYPGLPVGAGTVMNADQAAAAIKVGAQFLVSPHLGEDIQEVALQRGIPYVPGVLTPTEIVRVLSLGVPVIKLFPAGSAGGTAYLKDLLGPFPDLKVMVTGGIKPARVSDYLQAGALAVGLGSQLFPSQAMQDGDWNAVKEATAHALLESK</sequence>
<dbReference type="InterPro" id="IPR031338">
    <property type="entry name" value="KDPG/KHG_AS_2"/>
</dbReference>
<dbReference type="GO" id="GO:0016829">
    <property type="term" value="F:lyase activity"/>
    <property type="evidence" value="ECO:0007669"/>
    <property type="project" value="UniProtKB-KW"/>
</dbReference>
<proteinExistence type="inferred from homology"/>
<keyword evidence="4" id="KW-0456">Lyase</keyword>
<evidence type="ECO:0000256" key="3">
    <source>
        <dbReference type="ARBA" id="ARBA00011233"/>
    </source>
</evidence>
<dbReference type="OrthoDB" id="9802667at2"/>
<dbReference type="PANTHER" id="PTHR30246">
    <property type="entry name" value="2-KETO-3-DEOXY-6-PHOSPHOGLUCONATE ALDOLASE"/>
    <property type="match status" value="1"/>
</dbReference>
<evidence type="ECO:0000256" key="1">
    <source>
        <dbReference type="ARBA" id="ARBA00004761"/>
    </source>
</evidence>
<dbReference type="Gene3D" id="3.20.20.70">
    <property type="entry name" value="Aldolase class I"/>
    <property type="match status" value="1"/>
</dbReference>
<dbReference type="InterPro" id="IPR013785">
    <property type="entry name" value="Aldolase_TIM"/>
</dbReference>
<evidence type="ECO:0000256" key="4">
    <source>
        <dbReference type="ARBA" id="ARBA00023239"/>
    </source>
</evidence>
<gene>
    <name evidence="6" type="ORF">SAMN04488058_12616</name>
</gene>
<dbReference type="Proteomes" id="UP000199223">
    <property type="component" value="Unassembled WGS sequence"/>
</dbReference>
<comment type="similarity">
    <text evidence="2">Belongs to the KHG/KDPG aldolase family.</text>
</comment>
<protein>
    <submittedName>
        <fullName evidence="6">2-dehydro-3-deoxyphosphogluconate aldolase / (4S)-4-hydroxy-2-oxoglutarate aldolase</fullName>
    </submittedName>
</protein>
<dbReference type="SUPFAM" id="SSF51569">
    <property type="entry name" value="Aldolase"/>
    <property type="match status" value="1"/>
</dbReference>
<dbReference type="CDD" id="cd00452">
    <property type="entry name" value="KDPG_aldolase"/>
    <property type="match status" value="1"/>
</dbReference>
<dbReference type="NCBIfam" id="TIGR01182">
    <property type="entry name" value="eda"/>
    <property type="match status" value="1"/>
</dbReference>
<evidence type="ECO:0000313" key="6">
    <source>
        <dbReference type="EMBL" id="SEJ87180.1"/>
    </source>
</evidence>
<keyword evidence="7" id="KW-1185">Reference proteome</keyword>
<dbReference type="RefSeq" id="WP_092265667.1">
    <property type="nucleotide sequence ID" value="NZ_FNZA01000026.1"/>
</dbReference>
<dbReference type="PROSITE" id="PS00160">
    <property type="entry name" value="ALDOLASE_KDPG_KHG_2"/>
    <property type="match status" value="1"/>
</dbReference>
<dbReference type="Pfam" id="PF01081">
    <property type="entry name" value="Aldolase"/>
    <property type="match status" value="1"/>
</dbReference>
<evidence type="ECO:0000256" key="5">
    <source>
        <dbReference type="ARBA" id="ARBA00023277"/>
    </source>
</evidence>
<evidence type="ECO:0000313" key="7">
    <source>
        <dbReference type="Proteomes" id="UP000199223"/>
    </source>
</evidence>
<organism evidence="6 7">
    <name type="scientific">Deinococcus reticulitermitis</name>
    <dbReference type="NCBI Taxonomy" id="856736"/>
    <lineage>
        <taxon>Bacteria</taxon>
        <taxon>Thermotogati</taxon>
        <taxon>Deinococcota</taxon>
        <taxon>Deinococci</taxon>
        <taxon>Deinococcales</taxon>
        <taxon>Deinococcaceae</taxon>
        <taxon>Deinococcus</taxon>
    </lineage>
</organism>
<dbReference type="STRING" id="856736.SAMN04488058_12616"/>
<accession>A0A1H7CKH8</accession>
<name>A0A1H7CKH8_9DEIO</name>
<keyword evidence="5" id="KW-0119">Carbohydrate metabolism</keyword>
<dbReference type="InterPro" id="IPR000887">
    <property type="entry name" value="Aldlse_KDPG_KHG"/>
</dbReference>
<dbReference type="AlphaFoldDB" id="A0A1H7CKH8"/>
<dbReference type="PANTHER" id="PTHR30246:SF1">
    <property type="entry name" value="2-DEHYDRO-3-DEOXY-6-PHOSPHOGALACTONATE ALDOLASE-RELATED"/>
    <property type="match status" value="1"/>
</dbReference>
<dbReference type="EMBL" id="FNZA01000026">
    <property type="protein sequence ID" value="SEJ87180.1"/>
    <property type="molecule type" value="Genomic_DNA"/>
</dbReference>